<evidence type="ECO:0000256" key="5">
    <source>
        <dbReference type="ARBA" id="ARBA00023157"/>
    </source>
</evidence>
<dbReference type="PROSITE" id="PS00280">
    <property type="entry name" value="BPTI_KUNITZ_1"/>
    <property type="match status" value="2"/>
</dbReference>
<name>A0A6G1QLD0_CHAAH</name>
<organism evidence="13 14">
    <name type="scientific">Channa argus</name>
    <name type="common">Northern snakehead</name>
    <name type="synonym">Ophicephalus argus</name>
    <dbReference type="NCBI Taxonomy" id="215402"/>
    <lineage>
        <taxon>Eukaryota</taxon>
        <taxon>Metazoa</taxon>
        <taxon>Chordata</taxon>
        <taxon>Craniata</taxon>
        <taxon>Vertebrata</taxon>
        <taxon>Euteleostomi</taxon>
        <taxon>Actinopterygii</taxon>
        <taxon>Neopterygii</taxon>
        <taxon>Teleostei</taxon>
        <taxon>Neoteleostei</taxon>
        <taxon>Acanthomorphata</taxon>
        <taxon>Anabantaria</taxon>
        <taxon>Anabantiformes</taxon>
        <taxon>Channoidei</taxon>
        <taxon>Channidae</taxon>
        <taxon>Channa</taxon>
    </lineage>
</organism>
<dbReference type="Pfam" id="PF22352">
    <property type="entry name" value="K319L-like_PKD"/>
    <property type="match status" value="1"/>
</dbReference>
<accession>A0A6G1QLD0</accession>
<dbReference type="InterPro" id="IPR002223">
    <property type="entry name" value="Kunitz_BPTI"/>
</dbReference>
<keyword evidence="2 10" id="KW-0732">Signal</keyword>
<keyword evidence="5 7" id="KW-1015">Disulfide bond</keyword>
<evidence type="ECO:0000313" key="14">
    <source>
        <dbReference type="Proteomes" id="UP000503349"/>
    </source>
</evidence>
<dbReference type="CDD" id="cd00146">
    <property type="entry name" value="PKD"/>
    <property type="match status" value="1"/>
</dbReference>
<evidence type="ECO:0000313" key="13">
    <source>
        <dbReference type="EMBL" id="KAF3703277.1"/>
    </source>
</evidence>
<sequence>MPPSSSSSSSSLRLLLIILIRAAGCDESFRTGQRDFALDTNKSVREGATLLATAYVNSETECQHVCCADPLCNLALLEPPGGEVENRTCDLFNCIYRNRFVCSFVNQAGYLSYIREPVFQKYLAGPQSTDKPAPPIANAGSDIVVQPGETVMLNGIESMALGDAKIVDYSWNLESGNEDISMEETDLPDQRHLSNLSTGSYLFKLTVTDSNGQTDDAMVKVLVLNPEQSSLYCLTQMKIGPCRAAFPRWFYDAKTSTCQQFVFGGCTPNKNNYLSNEECMAACRGVTATSERSGILHSDICNPKCQPDQLTCNATCCLDDSLECDSVKHCSDGTDEINCNKLNHTFSRLLSIDVNERKAQCTQVPHTGPCRASHTRWYYDPVRKRCYRFTYGGCEANENNFEKEDKCKEACDGVTELNVFSRGMFERYESEEEDKDGENSGQVALAVILTVTILALLAIVTYCFLKTRRERSHQPVPTSPAHVAMSEQETLVYNSTTKPV</sequence>
<evidence type="ECO:0000259" key="12">
    <source>
        <dbReference type="PROSITE" id="PS50986"/>
    </source>
</evidence>
<dbReference type="SMART" id="SM00131">
    <property type="entry name" value="KU"/>
    <property type="match status" value="2"/>
</dbReference>
<feature type="disulfide bond" evidence="7">
    <location>
        <begin position="312"/>
        <end position="330"/>
    </location>
</feature>
<dbReference type="PROSITE" id="PS01209">
    <property type="entry name" value="LDLRA_1"/>
    <property type="match status" value="1"/>
</dbReference>
<keyword evidence="3 9" id="KW-1133">Transmembrane helix</keyword>
<feature type="domain" description="BPTI/Kunitz inhibitor" evidence="11">
    <location>
        <begin position="361"/>
        <end position="411"/>
    </location>
</feature>
<dbReference type="Gene3D" id="4.10.410.10">
    <property type="entry name" value="Pancreatic trypsin inhibitor Kunitz domain"/>
    <property type="match status" value="2"/>
</dbReference>
<comment type="subcellular location">
    <subcellularLocation>
        <location evidence="1">Membrane</location>
    </subcellularLocation>
</comment>
<dbReference type="GO" id="GO:0060429">
    <property type="term" value="P:epithelium development"/>
    <property type="evidence" value="ECO:0007669"/>
    <property type="project" value="TreeGrafter"/>
</dbReference>
<reference evidence="13 14" key="1">
    <citation type="submission" date="2019-02" db="EMBL/GenBank/DDBJ databases">
        <title>Opniocepnalus argus genome.</title>
        <authorList>
            <person name="Zhou C."/>
            <person name="Xiao S."/>
        </authorList>
    </citation>
    <scope>NUCLEOTIDE SEQUENCE [LARGE SCALE GENOMIC DNA]</scope>
    <source>
        <strain evidence="13">OARG1902GOOAL</strain>
        <tissue evidence="13">Muscle</tissue>
    </source>
</reference>
<evidence type="ECO:0000256" key="2">
    <source>
        <dbReference type="ARBA" id="ARBA00022729"/>
    </source>
</evidence>
<feature type="domain" description="MANSC" evidence="12">
    <location>
        <begin position="32"/>
        <end position="113"/>
    </location>
</feature>
<dbReference type="SMART" id="SM00192">
    <property type="entry name" value="LDLa"/>
    <property type="match status" value="1"/>
</dbReference>
<dbReference type="Gene3D" id="4.10.400.10">
    <property type="entry name" value="Low-density Lipoprotein Receptor"/>
    <property type="match status" value="1"/>
</dbReference>
<feature type="transmembrane region" description="Helical" evidence="9">
    <location>
        <begin position="443"/>
        <end position="465"/>
    </location>
</feature>
<dbReference type="InterPro" id="IPR002172">
    <property type="entry name" value="LDrepeatLR_classA_rpt"/>
</dbReference>
<feature type="chain" id="PRO_5026262588" evidence="10">
    <location>
        <begin position="26"/>
        <end position="500"/>
    </location>
</feature>
<dbReference type="Pfam" id="PF07502">
    <property type="entry name" value="MANEC"/>
    <property type="match status" value="1"/>
</dbReference>
<protein>
    <submittedName>
        <fullName evidence="13">Kunitz-type protease inhibitor 1 Hepatocyte growth factor activator inhibitor type 1</fullName>
    </submittedName>
</protein>
<dbReference type="InterPro" id="IPR020901">
    <property type="entry name" value="Prtase_inh_Kunz-CS"/>
</dbReference>
<dbReference type="Pfam" id="PF00014">
    <property type="entry name" value="Kunitz_BPTI"/>
    <property type="match status" value="2"/>
</dbReference>
<dbReference type="InterPro" id="IPR023415">
    <property type="entry name" value="LDLR_class-A_CS"/>
</dbReference>
<dbReference type="GO" id="GO:0004867">
    <property type="term" value="F:serine-type endopeptidase inhibitor activity"/>
    <property type="evidence" value="ECO:0007669"/>
    <property type="project" value="InterPro"/>
</dbReference>
<evidence type="ECO:0000256" key="3">
    <source>
        <dbReference type="ARBA" id="ARBA00022989"/>
    </source>
</evidence>
<evidence type="ECO:0000256" key="8">
    <source>
        <dbReference type="SAM" id="MobiDB-lite"/>
    </source>
</evidence>
<keyword evidence="14" id="KW-1185">Reference proteome</keyword>
<feature type="domain" description="BPTI/Kunitz inhibitor" evidence="11">
    <location>
        <begin position="233"/>
        <end position="283"/>
    </location>
</feature>
<keyword evidence="9" id="KW-0812">Transmembrane</keyword>
<dbReference type="CDD" id="cd22624">
    <property type="entry name" value="Kunitz_HAI1_2-like"/>
    <property type="match status" value="1"/>
</dbReference>
<evidence type="ECO:0000256" key="4">
    <source>
        <dbReference type="ARBA" id="ARBA00023136"/>
    </source>
</evidence>
<evidence type="ECO:0000259" key="11">
    <source>
        <dbReference type="PROSITE" id="PS50279"/>
    </source>
</evidence>
<dbReference type="InterPro" id="IPR013980">
    <property type="entry name" value="MANSC_dom"/>
</dbReference>
<dbReference type="GO" id="GO:0005886">
    <property type="term" value="C:plasma membrane"/>
    <property type="evidence" value="ECO:0007669"/>
    <property type="project" value="TreeGrafter"/>
</dbReference>
<dbReference type="GO" id="GO:0008544">
    <property type="term" value="P:epidermis development"/>
    <property type="evidence" value="ECO:0007669"/>
    <property type="project" value="TreeGrafter"/>
</dbReference>
<evidence type="ECO:0000256" key="1">
    <source>
        <dbReference type="ARBA" id="ARBA00004370"/>
    </source>
</evidence>
<dbReference type="Gene3D" id="2.60.40.10">
    <property type="entry name" value="Immunoglobulins"/>
    <property type="match status" value="1"/>
</dbReference>
<evidence type="ECO:0000256" key="9">
    <source>
        <dbReference type="SAM" id="Phobius"/>
    </source>
</evidence>
<dbReference type="PANTHER" id="PTHR46750">
    <property type="entry name" value="KUNITZ-TYPE PROTEASE INHIBITOR 1"/>
    <property type="match status" value="1"/>
</dbReference>
<dbReference type="InterPro" id="IPR013783">
    <property type="entry name" value="Ig-like_fold"/>
</dbReference>
<dbReference type="SUPFAM" id="SSF57362">
    <property type="entry name" value="BPTI-like"/>
    <property type="match status" value="2"/>
</dbReference>
<feature type="disulfide bond" evidence="7">
    <location>
        <begin position="305"/>
        <end position="317"/>
    </location>
</feature>
<keyword evidence="6" id="KW-0325">Glycoprotein</keyword>
<feature type="compositionally biased region" description="Polar residues" evidence="8">
    <location>
        <begin position="487"/>
        <end position="500"/>
    </location>
</feature>
<dbReference type="EMBL" id="CM015729">
    <property type="protein sequence ID" value="KAF3703277.1"/>
    <property type="molecule type" value="Genomic_DNA"/>
</dbReference>
<dbReference type="FunFam" id="4.10.410.10:FF:000020">
    <property type="entry name" value="Collagen, type VI, alpha 3"/>
    <property type="match status" value="1"/>
</dbReference>
<evidence type="ECO:0000256" key="7">
    <source>
        <dbReference type="PROSITE-ProRule" id="PRU00124"/>
    </source>
</evidence>
<dbReference type="PROSITE" id="PS50279">
    <property type="entry name" value="BPTI_KUNITZ_2"/>
    <property type="match status" value="2"/>
</dbReference>
<dbReference type="SUPFAM" id="SSF57424">
    <property type="entry name" value="LDL receptor-like module"/>
    <property type="match status" value="1"/>
</dbReference>
<dbReference type="PROSITE" id="PS50986">
    <property type="entry name" value="MANSC"/>
    <property type="match status" value="1"/>
</dbReference>
<feature type="signal peptide" evidence="10">
    <location>
        <begin position="1"/>
        <end position="25"/>
    </location>
</feature>
<evidence type="ECO:0000256" key="10">
    <source>
        <dbReference type="SAM" id="SignalP"/>
    </source>
</evidence>
<evidence type="ECO:0000256" key="6">
    <source>
        <dbReference type="ARBA" id="ARBA00023180"/>
    </source>
</evidence>
<dbReference type="Proteomes" id="UP000503349">
    <property type="component" value="Chromosome 18"/>
</dbReference>
<dbReference type="InterPro" id="IPR036880">
    <property type="entry name" value="Kunitz_BPTI_sf"/>
</dbReference>
<dbReference type="InterPro" id="IPR036055">
    <property type="entry name" value="LDL_receptor-like_sf"/>
</dbReference>
<dbReference type="PRINTS" id="PR00759">
    <property type="entry name" value="BASICPTASE"/>
</dbReference>
<dbReference type="InterPro" id="IPR011106">
    <property type="entry name" value="MANSC_N"/>
</dbReference>
<feature type="disulfide bond" evidence="7">
    <location>
        <begin position="324"/>
        <end position="339"/>
    </location>
</feature>
<dbReference type="AlphaFoldDB" id="A0A6G1QLD0"/>
<gene>
    <name evidence="13" type="ORF">EXN66_Car018965</name>
</gene>
<keyword evidence="4 9" id="KW-0472">Membrane</keyword>
<feature type="region of interest" description="Disordered" evidence="8">
    <location>
        <begin position="473"/>
        <end position="500"/>
    </location>
</feature>
<dbReference type="SMART" id="SM00765">
    <property type="entry name" value="MANEC"/>
    <property type="match status" value="1"/>
</dbReference>
<dbReference type="CDD" id="cd22623">
    <property type="entry name" value="Kunitz_HAI1_1-like"/>
    <property type="match status" value="1"/>
</dbReference>
<proteinExistence type="predicted"/>
<dbReference type="PROSITE" id="PS50068">
    <property type="entry name" value="LDLRA_2"/>
    <property type="match status" value="1"/>
</dbReference>
<dbReference type="FunFam" id="4.10.410.10:FF:000006">
    <property type="entry name" value="Serine peptidase inhibitor, Kunitz type 1"/>
    <property type="match status" value="1"/>
</dbReference>
<reference evidence="14" key="2">
    <citation type="submission" date="2019-02" db="EMBL/GenBank/DDBJ databases">
        <title>Opniocepnalus argus Var Kimnra genome.</title>
        <authorList>
            <person name="Zhou C."/>
            <person name="Xiao S."/>
        </authorList>
    </citation>
    <scope>NUCLEOTIDE SEQUENCE [LARGE SCALE GENOMIC DNA]</scope>
</reference>
<dbReference type="InterPro" id="IPR035986">
    <property type="entry name" value="PKD_dom_sf"/>
</dbReference>
<dbReference type="SUPFAM" id="SSF49299">
    <property type="entry name" value="PKD domain"/>
    <property type="match status" value="1"/>
</dbReference>
<dbReference type="PANTHER" id="PTHR46750:SF1">
    <property type="entry name" value="KUNITZ-TYPE PROTEASE INHIBITOR 1"/>
    <property type="match status" value="1"/>
</dbReference>
<dbReference type="GO" id="GO:0030198">
    <property type="term" value="P:extracellular matrix organization"/>
    <property type="evidence" value="ECO:0007669"/>
    <property type="project" value="TreeGrafter"/>
</dbReference>